<comment type="caution">
    <text evidence="5">The sequence shown here is derived from an EMBL/GenBank/DDBJ whole genome shotgun (WGS) entry which is preliminary data.</text>
</comment>
<dbReference type="PROSITE" id="PS51257">
    <property type="entry name" value="PROKAR_LIPOPROTEIN"/>
    <property type="match status" value="1"/>
</dbReference>
<dbReference type="Pfam" id="PF01547">
    <property type="entry name" value="SBP_bac_1"/>
    <property type="match status" value="1"/>
</dbReference>
<evidence type="ECO:0000256" key="4">
    <source>
        <dbReference type="SAM" id="SignalP"/>
    </source>
</evidence>
<dbReference type="GO" id="GO:1901982">
    <property type="term" value="F:maltose binding"/>
    <property type="evidence" value="ECO:0007669"/>
    <property type="project" value="TreeGrafter"/>
</dbReference>
<feature type="chain" id="PRO_5017658571" evidence="4">
    <location>
        <begin position="26"/>
        <end position="416"/>
    </location>
</feature>
<dbReference type="SUPFAM" id="SSF53850">
    <property type="entry name" value="Periplasmic binding protein-like II"/>
    <property type="match status" value="1"/>
</dbReference>
<feature type="signal peptide" evidence="4">
    <location>
        <begin position="1"/>
        <end position="25"/>
    </location>
</feature>
<evidence type="ECO:0000313" key="5">
    <source>
        <dbReference type="EMBL" id="RDW21505.1"/>
    </source>
</evidence>
<dbReference type="Proteomes" id="UP000257143">
    <property type="component" value="Unassembled WGS sequence"/>
</dbReference>
<dbReference type="RefSeq" id="WP_115771676.1">
    <property type="nucleotide sequence ID" value="NZ_PIOC01000003.1"/>
</dbReference>
<dbReference type="EMBL" id="PIOC01000003">
    <property type="protein sequence ID" value="RDW21505.1"/>
    <property type="molecule type" value="Genomic_DNA"/>
</dbReference>
<comment type="similarity">
    <text evidence="1">Belongs to the bacterial solute-binding protein 1 family.</text>
</comment>
<protein>
    <submittedName>
        <fullName evidence="5">ABC transporter substrate-binding protein</fullName>
    </submittedName>
</protein>
<accession>A0A3D8Q325</accession>
<evidence type="ECO:0000313" key="6">
    <source>
        <dbReference type="Proteomes" id="UP000257143"/>
    </source>
</evidence>
<dbReference type="Gene3D" id="3.40.190.10">
    <property type="entry name" value="Periplasmic binding protein-like II"/>
    <property type="match status" value="2"/>
</dbReference>
<evidence type="ECO:0000256" key="2">
    <source>
        <dbReference type="ARBA" id="ARBA00022448"/>
    </source>
</evidence>
<dbReference type="GO" id="GO:0015768">
    <property type="term" value="P:maltose transport"/>
    <property type="evidence" value="ECO:0007669"/>
    <property type="project" value="TreeGrafter"/>
</dbReference>
<proteinExistence type="inferred from homology"/>
<dbReference type="InterPro" id="IPR006059">
    <property type="entry name" value="SBP"/>
</dbReference>
<organism evidence="5 6">
    <name type="scientific">Oceanobacillus arenosus</name>
    <dbReference type="NCBI Taxonomy" id="1229153"/>
    <lineage>
        <taxon>Bacteria</taxon>
        <taxon>Bacillati</taxon>
        <taxon>Bacillota</taxon>
        <taxon>Bacilli</taxon>
        <taxon>Bacillales</taxon>
        <taxon>Bacillaceae</taxon>
        <taxon>Oceanobacillus</taxon>
    </lineage>
</organism>
<keyword evidence="2" id="KW-0813">Transport</keyword>
<dbReference type="CDD" id="cd14747">
    <property type="entry name" value="PBP2_MalE"/>
    <property type="match status" value="1"/>
</dbReference>
<name>A0A3D8Q325_9BACI</name>
<dbReference type="AlphaFoldDB" id="A0A3D8Q325"/>
<dbReference type="GO" id="GO:0042956">
    <property type="term" value="P:maltodextrin transmembrane transport"/>
    <property type="evidence" value="ECO:0007669"/>
    <property type="project" value="TreeGrafter"/>
</dbReference>
<dbReference type="PANTHER" id="PTHR30061">
    <property type="entry name" value="MALTOSE-BINDING PERIPLASMIC PROTEIN"/>
    <property type="match status" value="1"/>
</dbReference>
<evidence type="ECO:0000256" key="3">
    <source>
        <dbReference type="ARBA" id="ARBA00022729"/>
    </source>
</evidence>
<reference evidence="6" key="1">
    <citation type="submission" date="2017-11" db="EMBL/GenBank/DDBJ databases">
        <authorList>
            <person name="Zhu W."/>
        </authorList>
    </citation>
    <scope>NUCLEOTIDE SEQUENCE [LARGE SCALE GENOMIC DNA]</scope>
    <source>
        <strain evidence="6">CAU 1183</strain>
    </source>
</reference>
<keyword evidence="6" id="KW-1185">Reference proteome</keyword>
<sequence>MMKKKKLGWLSAILFSGALILGACSDDSSGDEGTDSTSSGDDTIQVWTMSADFDKFVAEFEDESGINVEVQTIPWGNVHDKLLTAVASGKGPDVIQIGTTWVAEFAEAGTFLDLTDHIADYPNLNPDNFFDAAVESTQYNGQTVGIPWYVDTRLLFYRTDLLAEAGYPEGPETWDDFLDAATQLTARGDDQYGVDISQGDPQFPFMLAWERGFKYDEAKGSANFEDPAFVDAVKLHNQFFKDDLAQLTEGKELYQAFSDGSKPMFFSGPWEINSINTQIPELEGKWDVHVMPKAENNNSMIGGSHLGIFHNSDNVEGSLKFIDWMADPETQIKWFENIKELPANTTAWENPVLADDPMIATFGEQLESTQAVPVIPEFEKLAQELIKTLEQINHGGADIDASLADFRSEAARILGE</sequence>
<dbReference type="PANTHER" id="PTHR30061:SF50">
    <property type="entry name" value="MALTOSE_MALTODEXTRIN-BINDING PERIPLASMIC PROTEIN"/>
    <property type="match status" value="1"/>
</dbReference>
<gene>
    <name evidence="5" type="ORF">CWR48_03480</name>
</gene>
<evidence type="ECO:0000256" key="1">
    <source>
        <dbReference type="ARBA" id="ARBA00008520"/>
    </source>
</evidence>
<dbReference type="OrthoDB" id="9768630at2"/>
<dbReference type="GO" id="GO:0055052">
    <property type="term" value="C:ATP-binding cassette (ABC) transporter complex, substrate-binding subunit-containing"/>
    <property type="evidence" value="ECO:0007669"/>
    <property type="project" value="TreeGrafter"/>
</dbReference>
<keyword evidence="3 4" id="KW-0732">Signal</keyword>